<dbReference type="PANTHER" id="PTHR37816:SF1">
    <property type="entry name" value="TOXIN"/>
    <property type="match status" value="1"/>
</dbReference>
<dbReference type="SUPFAM" id="SSF52540">
    <property type="entry name" value="P-loop containing nucleoside triphosphate hydrolases"/>
    <property type="match status" value="1"/>
</dbReference>
<dbReference type="Proteomes" id="UP000467148">
    <property type="component" value="Chromosome"/>
</dbReference>
<keyword evidence="1" id="KW-0808">Transferase</keyword>
<dbReference type="InterPro" id="IPR052922">
    <property type="entry name" value="Cytidylate_Kinase-2"/>
</dbReference>
<proteinExistence type="predicted"/>
<reference evidence="1 2" key="1">
    <citation type="journal article" date="2019" name="Emerg. Microbes Infect.">
        <title>Comprehensive subspecies identification of 175 nontuberculous mycobacteria species based on 7547 genomic profiles.</title>
        <authorList>
            <person name="Matsumoto Y."/>
            <person name="Kinjo T."/>
            <person name="Motooka D."/>
            <person name="Nabeya D."/>
            <person name="Jung N."/>
            <person name="Uechi K."/>
            <person name="Horii T."/>
            <person name="Iida T."/>
            <person name="Fujita J."/>
            <person name="Nakamura S."/>
        </authorList>
    </citation>
    <scope>NUCLEOTIDE SEQUENCE [LARGE SCALE GENOMIC DNA]</scope>
    <source>
        <strain evidence="1 2">JCM 30396</strain>
    </source>
</reference>
<keyword evidence="2" id="KW-1185">Reference proteome</keyword>
<evidence type="ECO:0000313" key="1">
    <source>
        <dbReference type="EMBL" id="BBY66862.1"/>
    </source>
</evidence>
<dbReference type="GO" id="GO:0016301">
    <property type="term" value="F:kinase activity"/>
    <property type="evidence" value="ECO:0007669"/>
    <property type="project" value="UniProtKB-KW"/>
</dbReference>
<dbReference type="InterPro" id="IPR027417">
    <property type="entry name" value="P-loop_NTPase"/>
</dbReference>
<dbReference type="AlphaFoldDB" id="A0A7I7TC61"/>
<dbReference type="PANTHER" id="PTHR37816">
    <property type="entry name" value="YALI0E33011P"/>
    <property type="match status" value="1"/>
</dbReference>
<sequence length="187" mass="21905">MLSTSDPITWQPRRIAIAGVSGSGKTTFAKRVSDRLGLPYIEIDSLFHGPNWQPRDEFVGDVRQFISADEWVIEWQYSAVRDQIAECADTMLWLDLPSPRTLYQLTRRTIRRRIRRVELWNGNYEGPLHRFFVDPDHIVRWGIRTRNTCRDRVPAVDARHPHLHVLRLASRRDSEHWLDRAATGPAR</sequence>
<accession>A0A7I7TC61</accession>
<gene>
    <name evidence="1" type="ORF">MHEL_51050</name>
</gene>
<name>A0A7I7TC61_9MYCO</name>
<dbReference type="KEGG" id="mhev:MHEL_51050"/>
<dbReference type="Gene3D" id="3.40.50.300">
    <property type="entry name" value="P-loop containing nucleotide triphosphate hydrolases"/>
    <property type="match status" value="1"/>
</dbReference>
<keyword evidence="1" id="KW-0418">Kinase</keyword>
<protein>
    <submittedName>
        <fullName evidence="1">Adenylate kinase</fullName>
    </submittedName>
</protein>
<evidence type="ECO:0000313" key="2">
    <source>
        <dbReference type="Proteomes" id="UP000467148"/>
    </source>
</evidence>
<dbReference type="EMBL" id="AP022596">
    <property type="protein sequence ID" value="BBY66862.1"/>
    <property type="molecule type" value="Genomic_DNA"/>
</dbReference>
<dbReference type="RefSeq" id="WP_163750867.1">
    <property type="nucleotide sequence ID" value="NZ_AP022596.1"/>
</dbReference>
<organism evidence="1 2">
    <name type="scientific">Mycolicibacterium helvum</name>
    <dbReference type="NCBI Taxonomy" id="1534349"/>
    <lineage>
        <taxon>Bacteria</taxon>
        <taxon>Bacillati</taxon>
        <taxon>Actinomycetota</taxon>
        <taxon>Actinomycetes</taxon>
        <taxon>Mycobacteriales</taxon>
        <taxon>Mycobacteriaceae</taxon>
        <taxon>Mycolicibacterium</taxon>
    </lineage>
</organism>